<name>A0ACC0AGT8_CATRO</name>
<dbReference type="Proteomes" id="UP001060085">
    <property type="component" value="Linkage Group LG06"/>
</dbReference>
<evidence type="ECO:0000313" key="2">
    <source>
        <dbReference type="Proteomes" id="UP001060085"/>
    </source>
</evidence>
<accession>A0ACC0AGT8</accession>
<dbReference type="EMBL" id="CM044706">
    <property type="protein sequence ID" value="KAI5659384.1"/>
    <property type="molecule type" value="Genomic_DNA"/>
</dbReference>
<sequence length="111" mass="12339">MLMFIQVRWLEDRREKIQSPPRNPPTPTQQYQLTPVQQDPPHRYRFRPHRHSTDSSDAPSSSSTSVLQTPVLASSATPGSFFTLTTQLSSSTASSTDPVAWKLPSVILGSC</sequence>
<protein>
    <submittedName>
        <fullName evidence="1">Uncharacterized protein</fullName>
    </submittedName>
</protein>
<keyword evidence="2" id="KW-1185">Reference proteome</keyword>
<organism evidence="1 2">
    <name type="scientific">Catharanthus roseus</name>
    <name type="common">Madagascar periwinkle</name>
    <name type="synonym">Vinca rosea</name>
    <dbReference type="NCBI Taxonomy" id="4058"/>
    <lineage>
        <taxon>Eukaryota</taxon>
        <taxon>Viridiplantae</taxon>
        <taxon>Streptophyta</taxon>
        <taxon>Embryophyta</taxon>
        <taxon>Tracheophyta</taxon>
        <taxon>Spermatophyta</taxon>
        <taxon>Magnoliopsida</taxon>
        <taxon>eudicotyledons</taxon>
        <taxon>Gunneridae</taxon>
        <taxon>Pentapetalae</taxon>
        <taxon>asterids</taxon>
        <taxon>lamiids</taxon>
        <taxon>Gentianales</taxon>
        <taxon>Apocynaceae</taxon>
        <taxon>Rauvolfioideae</taxon>
        <taxon>Vinceae</taxon>
        <taxon>Catharanthinae</taxon>
        <taxon>Catharanthus</taxon>
    </lineage>
</organism>
<comment type="caution">
    <text evidence="1">The sequence shown here is derived from an EMBL/GenBank/DDBJ whole genome shotgun (WGS) entry which is preliminary data.</text>
</comment>
<gene>
    <name evidence="1" type="ORF">M9H77_28177</name>
</gene>
<reference evidence="2" key="1">
    <citation type="journal article" date="2023" name="Nat. Plants">
        <title>Single-cell RNA sequencing provides a high-resolution roadmap for understanding the multicellular compartmentation of specialized metabolism.</title>
        <authorList>
            <person name="Sun S."/>
            <person name="Shen X."/>
            <person name="Li Y."/>
            <person name="Li Y."/>
            <person name="Wang S."/>
            <person name="Li R."/>
            <person name="Zhang H."/>
            <person name="Shen G."/>
            <person name="Guo B."/>
            <person name="Wei J."/>
            <person name="Xu J."/>
            <person name="St-Pierre B."/>
            <person name="Chen S."/>
            <person name="Sun C."/>
        </authorList>
    </citation>
    <scope>NUCLEOTIDE SEQUENCE [LARGE SCALE GENOMIC DNA]</scope>
</reference>
<evidence type="ECO:0000313" key="1">
    <source>
        <dbReference type="EMBL" id="KAI5659384.1"/>
    </source>
</evidence>
<proteinExistence type="predicted"/>